<feature type="domain" description="ATP-grasp" evidence="3">
    <location>
        <begin position="141"/>
        <end position="340"/>
    </location>
</feature>
<dbReference type="Gene3D" id="3.30.470.20">
    <property type="entry name" value="ATP-grasp fold, B domain"/>
    <property type="match status" value="1"/>
</dbReference>
<keyword evidence="4" id="KW-0436">Ligase</keyword>
<name>A0A4T9T7M3_9ACTN</name>
<dbReference type="Proteomes" id="UP000309454">
    <property type="component" value="Unassembled WGS sequence"/>
</dbReference>
<evidence type="ECO:0000256" key="2">
    <source>
        <dbReference type="SAM" id="MobiDB-lite"/>
    </source>
</evidence>
<evidence type="ECO:0000259" key="3">
    <source>
        <dbReference type="PROSITE" id="PS50975"/>
    </source>
</evidence>
<sequence>MTEACPEASQTGAPQPKASGAIVSPVILGGDIGAYSLARTFHEAYGVKPLVLSQANSHLCHDSSILENRVNPQLDNVDVLMQTLKDVAAEKEGETLMVLACGDWYVRLLVEHRAELEAAGYILPYISEELLNRLVLKDSFYEICEECGVPYPKTAVFDTQAPVGPETFGLTFPVVAKPASSAEYHYAQFPGKKKVFFFDTPAQLKEMLGNLCASSYKGKFLLQEFIPGDDTNMRILTTYNDRTGKMRFASFGQTVLEDPRPQAIGNPMAIISRECDEAVECARRLTEHVGYTGFANYDIKVNPETGKFVFFEVNTRLGRSNYYVTAAGDNTVRWIVEDLVEGREFPDEVQVARGRKSLYTVLPKSVLVEHVQDPALRAEVQQLFAEGHAKNPINYPAEKRLVRKLYPYYFEQKQKKSLREFYRAEEAHKEAQAGEGADGAAAAADVAASPKGYVTVPPPEADAPEGGEHR</sequence>
<gene>
    <name evidence="4" type="ORF">E5982_05370</name>
</gene>
<dbReference type="Pfam" id="PF02786">
    <property type="entry name" value="CPSase_L_D2"/>
    <property type="match status" value="1"/>
</dbReference>
<evidence type="ECO:0000313" key="4">
    <source>
        <dbReference type="EMBL" id="TJW10709.1"/>
    </source>
</evidence>
<evidence type="ECO:0000256" key="1">
    <source>
        <dbReference type="PROSITE-ProRule" id="PRU00409"/>
    </source>
</evidence>
<dbReference type="AlphaFoldDB" id="A0A4T9T7M3"/>
<dbReference type="InterPro" id="IPR011761">
    <property type="entry name" value="ATP-grasp"/>
</dbReference>
<dbReference type="PROSITE" id="PS50975">
    <property type="entry name" value="ATP_GRASP"/>
    <property type="match status" value="1"/>
</dbReference>
<evidence type="ECO:0000313" key="5">
    <source>
        <dbReference type="Proteomes" id="UP000309454"/>
    </source>
</evidence>
<keyword evidence="5" id="KW-1185">Reference proteome</keyword>
<keyword evidence="1" id="KW-0067">ATP-binding</keyword>
<organism evidence="4 5">
    <name type="scientific">Parvibacter caecicola</name>
    <dbReference type="NCBI Taxonomy" id="747645"/>
    <lineage>
        <taxon>Bacteria</taxon>
        <taxon>Bacillati</taxon>
        <taxon>Actinomycetota</taxon>
        <taxon>Coriobacteriia</taxon>
        <taxon>Coriobacteriales</taxon>
        <taxon>Coriobacteriaceae</taxon>
        <taxon>Parvibacter</taxon>
    </lineage>
</organism>
<dbReference type="InterPro" id="IPR005479">
    <property type="entry name" value="CPAse_ATP-bd"/>
</dbReference>
<dbReference type="EMBL" id="SSTM01000003">
    <property type="protein sequence ID" value="TJW10709.1"/>
    <property type="molecule type" value="Genomic_DNA"/>
</dbReference>
<proteinExistence type="predicted"/>
<dbReference type="GO" id="GO:0016874">
    <property type="term" value="F:ligase activity"/>
    <property type="evidence" value="ECO:0007669"/>
    <property type="project" value="UniProtKB-KW"/>
</dbReference>
<dbReference type="RefSeq" id="WP_136845722.1">
    <property type="nucleotide sequence ID" value="NZ_CANSOV010000024.1"/>
</dbReference>
<dbReference type="OrthoDB" id="5420347at2"/>
<comment type="caution">
    <text evidence="4">The sequence shown here is derived from an EMBL/GenBank/DDBJ whole genome shotgun (WGS) entry which is preliminary data.</text>
</comment>
<feature type="region of interest" description="Disordered" evidence="2">
    <location>
        <begin position="426"/>
        <end position="470"/>
    </location>
</feature>
<dbReference type="GO" id="GO:0046872">
    <property type="term" value="F:metal ion binding"/>
    <property type="evidence" value="ECO:0007669"/>
    <property type="project" value="InterPro"/>
</dbReference>
<accession>A0A4T9T7M3</accession>
<feature type="compositionally biased region" description="Low complexity" evidence="2">
    <location>
        <begin position="433"/>
        <end position="448"/>
    </location>
</feature>
<reference evidence="4 5" key="1">
    <citation type="submission" date="2019-04" db="EMBL/GenBank/DDBJ databases">
        <title>Microbes associate with the intestines of laboratory mice.</title>
        <authorList>
            <person name="Navarre W."/>
            <person name="Wong E."/>
            <person name="Huang K.C."/>
            <person name="Tropini C."/>
            <person name="Ng K."/>
            <person name="Yu B."/>
        </authorList>
    </citation>
    <scope>NUCLEOTIDE SEQUENCE [LARGE SCALE GENOMIC DNA]</scope>
    <source>
        <strain evidence="4 5">NM48_B13</strain>
    </source>
</reference>
<keyword evidence="1" id="KW-0547">Nucleotide-binding</keyword>
<dbReference type="GO" id="GO:0005524">
    <property type="term" value="F:ATP binding"/>
    <property type="evidence" value="ECO:0007669"/>
    <property type="project" value="UniProtKB-UniRule"/>
</dbReference>
<protein>
    <submittedName>
        <fullName evidence="4">Carboxylate--amine ligase</fullName>
    </submittedName>
</protein>
<dbReference type="SUPFAM" id="SSF56059">
    <property type="entry name" value="Glutathione synthetase ATP-binding domain-like"/>
    <property type="match status" value="1"/>
</dbReference>